<dbReference type="RefSeq" id="WP_028286209.1">
    <property type="nucleotide sequence ID" value="NZ_BMLF01000001.1"/>
</dbReference>
<accession>A0A917SRL0</accession>
<evidence type="ECO:0000259" key="2">
    <source>
        <dbReference type="Pfam" id="PF12804"/>
    </source>
</evidence>
<dbReference type="PANTHER" id="PTHR43777:SF1">
    <property type="entry name" value="MOLYBDENUM COFACTOR CYTIDYLYLTRANSFERASE"/>
    <property type="match status" value="1"/>
</dbReference>
<dbReference type="SUPFAM" id="SSF53448">
    <property type="entry name" value="Nucleotide-diphospho-sugar transferases"/>
    <property type="match status" value="1"/>
</dbReference>
<reference evidence="3" key="2">
    <citation type="submission" date="2020-09" db="EMBL/GenBank/DDBJ databases">
        <authorList>
            <person name="Sun Q."/>
            <person name="Zhou Y."/>
        </authorList>
    </citation>
    <scope>NUCLEOTIDE SEQUENCE</scope>
    <source>
        <strain evidence="3">CGMCC 1.6293</strain>
    </source>
</reference>
<gene>
    <name evidence="3" type="ORF">GCM10011534_13750</name>
</gene>
<keyword evidence="1" id="KW-0460">Magnesium</keyword>
<dbReference type="Proteomes" id="UP000649829">
    <property type="component" value="Unassembled WGS sequence"/>
</dbReference>
<dbReference type="Pfam" id="PF12804">
    <property type="entry name" value="NTP_transf_3"/>
    <property type="match status" value="1"/>
</dbReference>
<evidence type="ECO:0000313" key="3">
    <source>
        <dbReference type="EMBL" id="GGL92758.1"/>
    </source>
</evidence>
<dbReference type="AlphaFoldDB" id="A0A917SRL0"/>
<reference evidence="3" key="1">
    <citation type="journal article" date="2014" name="Int. J. Syst. Evol. Microbiol.">
        <title>Complete genome sequence of Corynebacterium casei LMG S-19264T (=DSM 44701T), isolated from a smear-ripened cheese.</title>
        <authorList>
            <consortium name="US DOE Joint Genome Institute (JGI-PGF)"/>
            <person name="Walter F."/>
            <person name="Albersmeier A."/>
            <person name="Kalinowski J."/>
            <person name="Ruckert C."/>
        </authorList>
    </citation>
    <scope>NUCLEOTIDE SEQUENCE</scope>
    <source>
        <strain evidence="3">CGMCC 1.6293</strain>
    </source>
</reference>
<dbReference type="Gene3D" id="3.90.550.10">
    <property type="entry name" value="Spore Coat Polysaccharide Biosynthesis Protein SpsA, Chain A"/>
    <property type="match status" value="1"/>
</dbReference>
<dbReference type="InterPro" id="IPR029044">
    <property type="entry name" value="Nucleotide-diphossugar_trans"/>
</dbReference>
<feature type="domain" description="MobA-like NTP transferase" evidence="2">
    <location>
        <begin position="6"/>
        <end position="163"/>
    </location>
</feature>
<keyword evidence="4" id="KW-1185">Reference proteome</keyword>
<evidence type="ECO:0000313" key="4">
    <source>
        <dbReference type="Proteomes" id="UP000649829"/>
    </source>
</evidence>
<dbReference type="EMBL" id="BMLF01000001">
    <property type="protein sequence ID" value="GGL92758.1"/>
    <property type="molecule type" value="Genomic_DNA"/>
</dbReference>
<comment type="caution">
    <text evidence="3">The sequence shown here is derived from an EMBL/GenBank/DDBJ whole genome shotgun (WGS) entry which is preliminary data.</text>
</comment>
<proteinExistence type="predicted"/>
<dbReference type="CDD" id="cd04182">
    <property type="entry name" value="GT_2_like_f"/>
    <property type="match status" value="1"/>
</dbReference>
<dbReference type="InterPro" id="IPR025877">
    <property type="entry name" value="MobA-like_NTP_Trfase"/>
</dbReference>
<name>A0A917SRL0_9RHOB</name>
<dbReference type="PANTHER" id="PTHR43777">
    <property type="entry name" value="MOLYBDENUM COFACTOR CYTIDYLYLTRANSFERASE"/>
    <property type="match status" value="1"/>
</dbReference>
<evidence type="ECO:0000256" key="1">
    <source>
        <dbReference type="ARBA" id="ARBA00022842"/>
    </source>
</evidence>
<organism evidence="3 4">
    <name type="scientific">Pseudooceanicola nanhaiensis</name>
    <dbReference type="NCBI Taxonomy" id="375761"/>
    <lineage>
        <taxon>Bacteria</taxon>
        <taxon>Pseudomonadati</taxon>
        <taxon>Pseudomonadota</taxon>
        <taxon>Alphaproteobacteria</taxon>
        <taxon>Rhodobacterales</taxon>
        <taxon>Paracoccaceae</taxon>
        <taxon>Pseudooceanicola</taxon>
    </lineage>
</organism>
<protein>
    <submittedName>
        <fullName evidence="3">Molybdopterin-guanine dinucleotide biosynthesis protein A</fullName>
    </submittedName>
</protein>
<dbReference type="GO" id="GO:0016779">
    <property type="term" value="F:nucleotidyltransferase activity"/>
    <property type="evidence" value="ECO:0007669"/>
    <property type="project" value="UniProtKB-ARBA"/>
</dbReference>
<sequence>MSLAILILGAGAASRMRGGDKLLEEVGGQPLLALQAARALRTGQPVVVTLPPFPHPRGSVLKDMPVARVQVRDAAEGMAASIRAGVAALAAGTRGVMILPGDMPEIDGADISAMIAHWEPGEILRGAAEDGTPGHPVIFPADLFEELSGLSGDTGAREVLVRHRARIRLFPLPGRHALTDLDSPEEWAAWREGAE</sequence>